<keyword evidence="4 6" id="KW-0573">Peptidoglycan synthesis</keyword>
<keyword evidence="3 6" id="KW-0133">Cell shape</keyword>
<organism evidence="10 11">
    <name type="scientific">Microbacterium pumilum</name>
    <dbReference type="NCBI Taxonomy" id="344165"/>
    <lineage>
        <taxon>Bacteria</taxon>
        <taxon>Bacillati</taxon>
        <taxon>Actinomycetota</taxon>
        <taxon>Actinomycetes</taxon>
        <taxon>Micrococcales</taxon>
        <taxon>Microbacteriaceae</taxon>
        <taxon>Microbacterium</taxon>
    </lineage>
</organism>
<evidence type="ECO:0000256" key="1">
    <source>
        <dbReference type="ARBA" id="ARBA00004752"/>
    </source>
</evidence>
<evidence type="ECO:0000256" key="8">
    <source>
        <dbReference type="SAM" id="Phobius"/>
    </source>
</evidence>
<dbReference type="Gene3D" id="2.40.440.10">
    <property type="entry name" value="L,D-transpeptidase catalytic domain-like"/>
    <property type="match status" value="1"/>
</dbReference>
<dbReference type="Proteomes" id="UP001500326">
    <property type="component" value="Unassembled WGS sequence"/>
</dbReference>
<evidence type="ECO:0000256" key="2">
    <source>
        <dbReference type="ARBA" id="ARBA00022679"/>
    </source>
</evidence>
<dbReference type="Pfam" id="PF03734">
    <property type="entry name" value="YkuD"/>
    <property type="match status" value="1"/>
</dbReference>
<evidence type="ECO:0000256" key="7">
    <source>
        <dbReference type="SAM" id="MobiDB-lite"/>
    </source>
</evidence>
<feature type="compositionally biased region" description="Acidic residues" evidence="7">
    <location>
        <begin position="22"/>
        <end position="58"/>
    </location>
</feature>
<dbReference type="InterPro" id="IPR005490">
    <property type="entry name" value="LD_TPept_cat_dom"/>
</dbReference>
<feature type="region of interest" description="Disordered" evidence="7">
    <location>
        <begin position="1"/>
        <end position="76"/>
    </location>
</feature>
<comment type="caution">
    <text evidence="10">The sequence shown here is derived from an EMBL/GenBank/DDBJ whole genome shotgun (WGS) entry which is preliminary data.</text>
</comment>
<evidence type="ECO:0000256" key="4">
    <source>
        <dbReference type="ARBA" id="ARBA00022984"/>
    </source>
</evidence>
<evidence type="ECO:0000313" key="11">
    <source>
        <dbReference type="Proteomes" id="UP001500326"/>
    </source>
</evidence>
<evidence type="ECO:0000256" key="3">
    <source>
        <dbReference type="ARBA" id="ARBA00022960"/>
    </source>
</evidence>
<accession>A0ABN2SDA5</accession>
<keyword evidence="8" id="KW-0472">Membrane</keyword>
<evidence type="ECO:0000259" key="9">
    <source>
        <dbReference type="PROSITE" id="PS52029"/>
    </source>
</evidence>
<feature type="domain" description="L,D-TPase catalytic" evidence="9">
    <location>
        <begin position="455"/>
        <end position="573"/>
    </location>
</feature>
<dbReference type="SUPFAM" id="SSF141523">
    <property type="entry name" value="L,D-transpeptidase catalytic domain-like"/>
    <property type="match status" value="1"/>
</dbReference>
<sequence length="574" mass="60111">MTDLATRPGADDKAPEENSPADVDDDAVNADEETADDVVDDEAADESVEDAVTDESLEDSGGPADASLEADTEVVDPLVASDHTDVDAEDSADTVVLTGDATTTFPTSSEGASDGTDVYAWAPPEERPRKSRKPLWLGLAAGAALVGLIATSLVLIAPGTSVAGVGVGGLTPGGAADVLQERLAETTIVIVGDGGDAEVTGAELGATVDAKALAEAAFAENPAWNPTRWFAAPVDADVQFDEATAIAALRGAAPDLFVDPVDATLAYDAESAMYVTTPAEEGQGLDTDAVLGAFQDAYNSGEKRVEFDPALAAVEPTTTTEVAEETAASLNRILGTAGFYVGEERTVPIDRAVAASWLTVTHNADGTFAISADESAIQKVVKTLPAAVDRQVVNATVITDSAGGVLREVTAGVAGRTLGDTSKVAADYSAQLASGNGVYKLPVKAQDFTTTALARRIEVDISEQRAYLFENGAVVNSWYISSGLPGHDTNYGHFRIYAKVAQQNMGDRDLIKADYFTPNVPWISYFNGDEALHGAYWHNNFGNRMSHGCVNMPIDAARFVYDWAPIGTEVWVHD</sequence>
<keyword evidence="8" id="KW-0812">Transmembrane</keyword>
<proteinExistence type="predicted"/>
<dbReference type="CDD" id="cd16913">
    <property type="entry name" value="YkuD_like"/>
    <property type="match status" value="1"/>
</dbReference>
<reference evidence="10 11" key="1">
    <citation type="journal article" date="2019" name="Int. J. Syst. Evol. Microbiol.">
        <title>The Global Catalogue of Microorganisms (GCM) 10K type strain sequencing project: providing services to taxonomists for standard genome sequencing and annotation.</title>
        <authorList>
            <consortium name="The Broad Institute Genomics Platform"/>
            <consortium name="The Broad Institute Genome Sequencing Center for Infectious Disease"/>
            <person name="Wu L."/>
            <person name="Ma J."/>
        </authorList>
    </citation>
    <scope>NUCLEOTIDE SEQUENCE [LARGE SCALE GENOMIC DNA]</scope>
    <source>
        <strain evidence="10 11">JCM 14902</strain>
    </source>
</reference>
<feature type="transmembrane region" description="Helical" evidence="8">
    <location>
        <begin position="135"/>
        <end position="157"/>
    </location>
</feature>
<feature type="active site" description="Proton donor/acceptor" evidence="6">
    <location>
        <position position="533"/>
    </location>
</feature>
<keyword evidence="2" id="KW-0808">Transferase</keyword>
<comment type="pathway">
    <text evidence="1 6">Cell wall biogenesis; peptidoglycan biosynthesis.</text>
</comment>
<keyword evidence="5 6" id="KW-0961">Cell wall biogenesis/degradation</keyword>
<keyword evidence="11" id="KW-1185">Reference proteome</keyword>
<dbReference type="InterPro" id="IPR050979">
    <property type="entry name" value="LD-transpeptidase"/>
</dbReference>
<dbReference type="InterPro" id="IPR038063">
    <property type="entry name" value="Transpep_catalytic_dom"/>
</dbReference>
<dbReference type="PANTHER" id="PTHR30582">
    <property type="entry name" value="L,D-TRANSPEPTIDASE"/>
    <property type="match status" value="1"/>
</dbReference>
<protein>
    <recommendedName>
        <fullName evidence="9">L,D-TPase catalytic domain-containing protein</fullName>
    </recommendedName>
</protein>
<dbReference type="EMBL" id="BAAAOH010000001">
    <property type="protein sequence ID" value="GAA1983939.1"/>
    <property type="molecule type" value="Genomic_DNA"/>
</dbReference>
<dbReference type="PROSITE" id="PS52029">
    <property type="entry name" value="LD_TPASE"/>
    <property type="match status" value="1"/>
</dbReference>
<dbReference type="InterPro" id="IPR022029">
    <property type="entry name" value="YoaR-like_PG-bd"/>
</dbReference>
<feature type="active site" description="Nucleophile" evidence="6">
    <location>
        <position position="549"/>
    </location>
</feature>
<dbReference type="PANTHER" id="PTHR30582:SF2">
    <property type="entry name" value="L,D-TRANSPEPTIDASE YCIB-RELATED"/>
    <property type="match status" value="1"/>
</dbReference>
<dbReference type="RefSeq" id="WP_344060541.1">
    <property type="nucleotide sequence ID" value="NZ_BAAAOH010000001.1"/>
</dbReference>
<evidence type="ECO:0000256" key="6">
    <source>
        <dbReference type="PROSITE-ProRule" id="PRU01373"/>
    </source>
</evidence>
<evidence type="ECO:0000256" key="5">
    <source>
        <dbReference type="ARBA" id="ARBA00023316"/>
    </source>
</evidence>
<name>A0ABN2SDA5_9MICO</name>
<gene>
    <name evidence="10" type="ORF">GCM10009777_17300</name>
</gene>
<dbReference type="Pfam" id="PF12229">
    <property type="entry name" value="PG_binding_4"/>
    <property type="match status" value="1"/>
</dbReference>
<keyword evidence="8" id="KW-1133">Transmembrane helix</keyword>
<evidence type="ECO:0000313" key="10">
    <source>
        <dbReference type="EMBL" id="GAA1983939.1"/>
    </source>
</evidence>